<organism evidence="3 4">
    <name type="scientific">Didymella pomorum</name>
    <dbReference type="NCBI Taxonomy" id="749634"/>
    <lineage>
        <taxon>Eukaryota</taxon>
        <taxon>Fungi</taxon>
        <taxon>Dikarya</taxon>
        <taxon>Ascomycota</taxon>
        <taxon>Pezizomycotina</taxon>
        <taxon>Dothideomycetes</taxon>
        <taxon>Pleosporomycetidae</taxon>
        <taxon>Pleosporales</taxon>
        <taxon>Pleosporineae</taxon>
        <taxon>Didymellaceae</taxon>
        <taxon>Didymella</taxon>
    </lineage>
</organism>
<evidence type="ECO:0000313" key="3">
    <source>
        <dbReference type="EMBL" id="KAJ4405232.1"/>
    </source>
</evidence>
<keyword evidence="2" id="KW-0732">Signal</keyword>
<dbReference type="EMBL" id="JAPEVA010000036">
    <property type="protein sequence ID" value="KAJ4405232.1"/>
    <property type="molecule type" value="Genomic_DNA"/>
</dbReference>
<reference evidence="3" key="1">
    <citation type="submission" date="2022-10" db="EMBL/GenBank/DDBJ databases">
        <title>Tapping the CABI collections for fungal endophytes: first genome assemblies for Collariella, Neodidymelliopsis, Ascochyta clinopodiicola, Didymella pomorum, Didymosphaeria variabile, Neocosmospora piperis and Neocucurbitaria cava.</title>
        <authorList>
            <person name="Hill R."/>
        </authorList>
    </citation>
    <scope>NUCLEOTIDE SEQUENCE</scope>
    <source>
        <strain evidence="3">IMI 355091</strain>
    </source>
</reference>
<accession>A0A9W9D7A8</accession>
<protein>
    <submittedName>
        <fullName evidence="3">Uncharacterized protein</fullName>
    </submittedName>
</protein>
<dbReference type="Proteomes" id="UP001140510">
    <property type="component" value="Unassembled WGS sequence"/>
</dbReference>
<dbReference type="OrthoDB" id="428177at2759"/>
<gene>
    <name evidence="3" type="ORF">N0V91_005392</name>
</gene>
<keyword evidence="4" id="KW-1185">Reference proteome</keyword>
<evidence type="ECO:0000256" key="1">
    <source>
        <dbReference type="SAM" id="MobiDB-lite"/>
    </source>
</evidence>
<evidence type="ECO:0000313" key="4">
    <source>
        <dbReference type="Proteomes" id="UP001140510"/>
    </source>
</evidence>
<feature type="chain" id="PRO_5040834137" evidence="2">
    <location>
        <begin position="20"/>
        <end position="250"/>
    </location>
</feature>
<name>A0A9W9D7A8_9PLEO</name>
<sequence length="250" mass="26384">MPSLTHLATFVVLTAPVLADIHNVNLPSNFFSGPQSGIGSWYRASADQDSTNGKSWCGYTYYNSDPIFAVVSSGSSDISSKSTDEEILQSLKAMGGKTYNSDPAGWKAATQKYCGLEATVKDPKTGKQMLMYIGDSFDDRYVITPSSIDIMIDGFSNIHGNPNGDKNNVIKGVEWQLTGRVNTKYTADGAVWPTKANSAPTSASPTKSQTSATPSGSGEGARCSDATNCDPGMTCLAPDGICSNAACNWG</sequence>
<comment type="caution">
    <text evidence="3">The sequence shown here is derived from an EMBL/GenBank/DDBJ whole genome shotgun (WGS) entry which is preliminary data.</text>
</comment>
<proteinExistence type="predicted"/>
<feature type="region of interest" description="Disordered" evidence="1">
    <location>
        <begin position="192"/>
        <end position="223"/>
    </location>
</feature>
<feature type="signal peptide" evidence="2">
    <location>
        <begin position="1"/>
        <end position="19"/>
    </location>
</feature>
<feature type="compositionally biased region" description="Polar residues" evidence="1">
    <location>
        <begin position="195"/>
        <end position="216"/>
    </location>
</feature>
<dbReference type="AlphaFoldDB" id="A0A9W9D7A8"/>
<evidence type="ECO:0000256" key="2">
    <source>
        <dbReference type="SAM" id="SignalP"/>
    </source>
</evidence>